<dbReference type="EMBL" id="BMXA01000003">
    <property type="protein sequence ID" value="GHA11773.1"/>
    <property type="molecule type" value="Genomic_DNA"/>
</dbReference>
<sequence>MSAQMTANKASEAAGIDLVRAAQIALDYAAKCGVDESEVSLHHGTGVSVTTRQQDLETVEKHNDAQIVVSVYRDHKTGSASSADLSEAGIQAAVDAAVSIARFTGSDPCLGLADADRMATHAIDLDLYHPWQLDVAKMTDIALKCEAAALAADAAITNSEGATVNSYSGNTVYANSHGFISNTAGSQHSISCSVIGQRESAMQRDYWYDSNRNPSLLQAADEIGRTAARRTVSRLGARQIDSRQAPVMFDPMTAKSLFSHLISALKGGAIYKKASFMLDRVEQQILPDFIHVAEHPHELGAAGSAYHDSEGVATPEKRVLVDQGVLQGYVLGSYTARKLGMASTANAGGVRNLKISNTGHSFEQLLGELGTGLLVTELIGSGINMVTGDYSRGAAGFWVENGVIQYPVEEITIAGNLLQMYQQIVAAGADYDRRGNTECGSIVIESMTIAGS</sequence>
<dbReference type="InterPro" id="IPR035068">
    <property type="entry name" value="TldD/PmbA_N"/>
</dbReference>
<gene>
    <name evidence="5" type="ORF">GCM10008090_21940</name>
</gene>
<comment type="caution">
    <text evidence="5">The sequence shown here is derived from an EMBL/GenBank/DDBJ whole genome shotgun (WGS) entry which is preliminary data.</text>
</comment>
<dbReference type="InterPro" id="IPR047657">
    <property type="entry name" value="PmbA"/>
</dbReference>
<dbReference type="Gene3D" id="3.30.2290.10">
    <property type="entry name" value="PmbA/TldD superfamily"/>
    <property type="match status" value="1"/>
</dbReference>
<evidence type="ECO:0000313" key="6">
    <source>
        <dbReference type="Proteomes" id="UP000614811"/>
    </source>
</evidence>
<dbReference type="PANTHER" id="PTHR43421">
    <property type="entry name" value="METALLOPROTEASE PMBA"/>
    <property type="match status" value="1"/>
</dbReference>
<proteinExistence type="inferred from homology"/>
<evidence type="ECO:0000256" key="1">
    <source>
        <dbReference type="ARBA" id="ARBA00005836"/>
    </source>
</evidence>
<dbReference type="GO" id="GO:0005829">
    <property type="term" value="C:cytosol"/>
    <property type="evidence" value="ECO:0007669"/>
    <property type="project" value="TreeGrafter"/>
</dbReference>
<dbReference type="InterPro" id="IPR036059">
    <property type="entry name" value="TldD/PmbA_sf"/>
</dbReference>
<protein>
    <submittedName>
        <fullName evidence="5">Peptidase PMbA</fullName>
    </submittedName>
</protein>
<dbReference type="InterPro" id="IPR045570">
    <property type="entry name" value="Metalloprtase-TldD/E_cen_dom"/>
</dbReference>
<dbReference type="InterPro" id="IPR045569">
    <property type="entry name" value="Metalloprtase-TldD/E_C"/>
</dbReference>
<dbReference type="Pfam" id="PF19289">
    <property type="entry name" value="PmbA_TldD_3rd"/>
    <property type="match status" value="1"/>
</dbReference>
<dbReference type="SUPFAM" id="SSF111283">
    <property type="entry name" value="Putative modulator of DNA gyrase, PmbA/TldD"/>
    <property type="match status" value="1"/>
</dbReference>
<dbReference type="NCBIfam" id="NF008268">
    <property type="entry name" value="PRK11040.1"/>
    <property type="match status" value="1"/>
</dbReference>
<dbReference type="InterPro" id="IPR002510">
    <property type="entry name" value="Metalloprtase-TldD/E_N"/>
</dbReference>
<dbReference type="Proteomes" id="UP000614811">
    <property type="component" value="Unassembled WGS sequence"/>
</dbReference>
<dbReference type="Pfam" id="PF19290">
    <property type="entry name" value="PmbA_TldD_2nd"/>
    <property type="match status" value="1"/>
</dbReference>
<evidence type="ECO:0000259" key="2">
    <source>
        <dbReference type="Pfam" id="PF01523"/>
    </source>
</evidence>
<reference evidence="5" key="1">
    <citation type="journal article" date="2014" name="Int. J. Syst. Evol. Microbiol.">
        <title>Complete genome sequence of Corynebacterium casei LMG S-19264T (=DSM 44701T), isolated from a smear-ripened cheese.</title>
        <authorList>
            <consortium name="US DOE Joint Genome Institute (JGI-PGF)"/>
            <person name="Walter F."/>
            <person name="Albersmeier A."/>
            <person name="Kalinowski J."/>
            <person name="Ruckert C."/>
        </authorList>
    </citation>
    <scope>NUCLEOTIDE SEQUENCE</scope>
    <source>
        <strain evidence="5">KCTC 12711</strain>
    </source>
</reference>
<dbReference type="AlphaFoldDB" id="A0A918VNP1"/>
<feature type="domain" description="Metalloprotease TldD/E central" evidence="4">
    <location>
        <begin position="128"/>
        <end position="235"/>
    </location>
</feature>
<dbReference type="Pfam" id="PF01523">
    <property type="entry name" value="PmbA_TldD_1st"/>
    <property type="match status" value="1"/>
</dbReference>
<name>A0A918VNP1_9GAMM</name>
<evidence type="ECO:0000259" key="4">
    <source>
        <dbReference type="Pfam" id="PF19290"/>
    </source>
</evidence>
<evidence type="ECO:0000313" key="5">
    <source>
        <dbReference type="EMBL" id="GHA11773.1"/>
    </source>
</evidence>
<dbReference type="PANTHER" id="PTHR43421:SF1">
    <property type="entry name" value="METALLOPROTEASE PMBA"/>
    <property type="match status" value="1"/>
</dbReference>
<feature type="domain" description="Metalloprotease TldD/E C-terminal" evidence="3">
    <location>
        <begin position="243"/>
        <end position="451"/>
    </location>
</feature>
<evidence type="ECO:0000259" key="3">
    <source>
        <dbReference type="Pfam" id="PF19289"/>
    </source>
</evidence>
<comment type="similarity">
    <text evidence="1">Belongs to the peptidase U62 family.</text>
</comment>
<accession>A0A918VNP1</accession>
<dbReference type="GO" id="GO:0008237">
    <property type="term" value="F:metallopeptidase activity"/>
    <property type="evidence" value="ECO:0007669"/>
    <property type="project" value="InterPro"/>
</dbReference>
<organism evidence="5 6">
    <name type="scientific">Arenicella chitinivorans</name>
    <dbReference type="NCBI Taxonomy" id="1329800"/>
    <lineage>
        <taxon>Bacteria</taxon>
        <taxon>Pseudomonadati</taxon>
        <taxon>Pseudomonadota</taxon>
        <taxon>Gammaproteobacteria</taxon>
        <taxon>Arenicellales</taxon>
        <taxon>Arenicellaceae</taxon>
        <taxon>Arenicella</taxon>
    </lineage>
</organism>
<feature type="domain" description="Metalloprotease TldD/E N-terminal" evidence="2">
    <location>
        <begin position="38"/>
        <end position="101"/>
    </location>
</feature>
<reference evidence="5" key="2">
    <citation type="submission" date="2020-09" db="EMBL/GenBank/DDBJ databases">
        <authorList>
            <person name="Sun Q."/>
            <person name="Kim S."/>
        </authorList>
    </citation>
    <scope>NUCLEOTIDE SEQUENCE</scope>
    <source>
        <strain evidence="5">KCTC 12711</strain>
    </source>
</reference>
<dbReference type="GO" id="GO:0006508">
    <property type="term" value="P:proteolysis"/>
    <property type="evidence" value="ECO:0007669"/>
    <property type="project" value="InterPro"/>
</dbReference>
<keyword evidence="6" id="KW-1185">Reference proteome</keyword>